<evidence type="ECO:0000256" key="2">
    <source>
        <dbReference type="ARBA" id="ARBA00034219"/>
    </source>
</evidence>
<name>A0A6V7NQ22_ANACO</name>
<dbReference type="GO" id="GO:0009507">
    <property type="term" value="C:chloroplast"/>
    <property type="evidence" value="ECO:0007669"/>
    <property type="project" value="TreeGrafter"/>
</dbReference>
<comment type="catalytic activity">
    <reaction evidence="3">
        <text>(E)-4-coumaroyl-AMP + CoA = (E)-4-coumaroyl-CoA + AMP + H(+)</text>
        <dbReference type="Rhea" id="RHEA:72423"/>
        <dbReference type="ChEBI" id="CHEBI:15378"/>
        <dbReference type="ChEBI" id="CHEBI:57287"/>
        <dbReference type="ChEBI" id="CHEBI:85008"/>
        <dbReference type="ChEBI" id="CHEBI:192348"/>
        <dbReference type="ChEBI" id="CHEBI:456215"/>
    </reaction>
    <physiologicalReaction direction="left-to-right" evidence="3">
        <dbReference type="Rhea" id="RHEA:72424"/>
    </physiologicalReaction>
</comment>
<dbReference type="InterPro" id="IPR052987">
    <property type="entry name" value="Chloroplast_AMP-bd_Enzymes"/>
</dbReference>
<proteinExistence type="predicted"/>
<accession>A0A6V7NQ22</accession>
<dbReference type="GO" id="GO:0016207">
    <property type="term" value="F:4-coumarate-CoA ligase activity"/>
    <property type="evidence" value="ECO:0007669"/>
    <property type="project" value="UniProtKB-EC"/>
</dbReference>
<dbReference type="GO" id="GO:0008922">
    <property type="term" value="F:long-chain fatty acid [acyl-carrier-protein] ligase activity"/>
    <property type="evidence" value="ECO:0007669"/>
    <property type="project" value="TreeGrafter"/>
</dbReference>
<dbReference type="Gene3D" id="3.40.50.12780">
    <property type="entry name" value="N-terminal domain of ligase-like"/>
    <property type="match status" value="2"/>
</dbReference>
<reference evidence="6" key="1">
    <citation type="submission" date="2020-07" db="EMBL/GenBank/DDBJ databases">
        <authorList>
            <person name="Lin J."/>
        </authorList>
    </citation>
    <scope>NUCLEOTIDE SEQUENCE</scope>
</reference>
<dbReference type="GO" id="GO:0106290">
    <property type="term" value="F:trans-cinnamate-CoA ligase activity"/>
    <property type="evidence" value="ECO:0007669"/>
    <property type="project" value="UniProtKB-ARBA"/>
</dbReference>
<dbReference type="InterPro" id="IPR000873">
    <property type="entry name" value="AMP-dep_synth/lig_dom"/>
</dbReference>
<comment type="catalytic activity">
    <reaction evidence="2">
        <text>(E)-4-coumarate + ATP + H(+) = (E)-4-coumaroyl-AMP + diphosphate</text>
        <dbReference type="Rhea" id="RHEA:72419"/>
        <dbReference type="ChEBI" id="CHEBI:12876"/>
        <dbReference type="ChEBI" id="CHEBI:15378"/>
        <dbReference type="ChEBI" id="CHEBI:30616"/>
        <dbReference type="ChEBI" id="CHEBI:33019"/>
        <dbReference type="ChEBI" id="CHEBI:192348"/>
    </reaction>
    <physiologicalReaction direction="left-to-right" evidence="2">
        <dbReference type="Rhea" id="RHEA:72420"/>
    </physiologicalReaction>
</comment>
<dbReference type="PROSITE" id="PS00455">
    <property type="entry name" value="AMP_BINDING"/>
    <property type="match status" value="1"/>
</dbReference>
<dbReference type="GO" id="GO:0009698">
    <property type="term" value="P:phenylpropanoid metabolic process"/>
    <property type="evidence" value="ECO:0007669"/>
    <property type="project" value="UniProtKB-ARBA"/>
</dbReference>
<evidence type="ECO:0000259" key="5">
    <source>
        <dbReference type="Pfam" id="PF00501"/>
    </source>
</evidence>
<gene>
    <name evidence="6" type="ORF">CB5_LOCUS3645</name>
</gene>
<dbReference type="EC" id="6.2.1.12" evidence="1"/>
<dbReference type="Pfam" id="PF00501">
    <property type="entry name" value="AMP-binding"/>
    <property type="match status" value="2"/>
</dbReference>
<evidence type="ECO:0000313" key="6">
    <source>
        <dbReference type="EMBL" id="CAD1820434.1"/>
    </source>
</evidence>
<dbReference type="PANTHER" id="PTHR43813:SF1">
    <property type="entry name" value="ACYL-ACTIVATING ENZYME 16, CHLOROPLASTIC-RELATED"/>
    <property type="match status" value="1"/>
</dbReference>
<evidence type="ECO:0000256" key="4">
    <source>
        <dbReference type="ARBA" id="ARBA00034252"/>
    </source>
</evidence>
<evidence type="ECO:0000256" key="3">
    <source>
        <dbReference type="ARBA" id="ARBA00034223"/>
    </source>
</evidence>
<protein>
    <recommendedName>
        <fullName evidence="1">4-coumarate--CoA ligase</fullName>
        <ecNumber evidence="1">6.2.1.12</ecNumber>
    </recommendedName>
</protein>
<dbReference type="PANTHER" id="PTHR43813">
    <property type="entry name" value="ACYL-ACTIVATING ENZYME 16, CHLOROPLASTIC-RELATED"/>
    <property type="match status" value="1"/>
</dbReference>
<dbReference type="InterPro" id="IPR020845">
    <property type="entry name" value="AMP-binding_CS"/>
</dbReference>
<comment type="catalytic activity">
    <reaction evidence="4">
        <text>(E)-4-coumarate + ATP + CoA = (E)-4-coumaroyl-CoA + AMP + diphosphate</text>
        <dbReference type="Rhea" id="RHEA:19641"/>
        <dbReference type="ChEBI" id="CHEBI:12876"/>
        <dbReference type="ChEBI" id="CHEBI:30616"/>
        <dbReference type="ChEBI" id="CHEBI:33019"/>
        <dbReference type="ChEBI" id="CHEBI:57287"/>
        <dbReference type="ChEBI" id="CHEBI:85008"/>
        <dbReference type="ChEBI" id="CHEBI:456215"/>
        <dbReference type="EC" id="6.2.1.12"/>
    </reaction>
    <physiologicalReaction direction="left-to-right" evidence="4">
        <dbReference type="Rhea" id="RHEA:19642"/>
    </physiologicalReaction>
</comment>
<organism evidence="6">
    <name type="scientific">Ananas comosus var. bracteatus</name>
    <name type="common">red pineapple</name>
    <dbReference type="NCBI Taxonomy" id="296719"/>
    <lineage>
        <taxon>Eukaryota</taxon>
        <taxon>Viridiplantae</taxon>
        <taxon>Streptophyta</taxon>
        <taxon>Embryophyta</taxon>
        <taxon>Tracheophyta</taxon>
        <taxon>Spermatophyta</taxon>
        <taxon>Magnoliopsida</taxon>
        <taxon>Liliopsida</taxon>
        <taxon>Poales</taxon>
        <taxon>Bromeliaceae</taxon>
        <taxon>Bromelioideae</taxon>
        <taxon>Ananas</taxon>
    </lineage>
</organism>
<dbReference type="GO" id="GO:0030497">
    <property type="term" value="P:fatty acid elongation"/>
    <property type="evidence" value="ECO:0007669"/>
    <property type="project" value="TreeGrafter"/>
</dbReference>
<feature type="domain" description="AMP-dependent synthetase/ligase" evidence="5">
    <location>
        <begin position="58"/>
        <end position="115"/>
    </location>
</feature>
<evidence type="ECO:0000256" key="1">
    <source>
        <dbReference type="ARBA" id="ARBA00012959"/>
    </source>
</evidence>
<dbReference type="InterPro" id="IPR042099">
    <property type="entry name" value="ANL_N_sf"/>
</dbReference>
<sequence length="218" mass="24804">MRRALVGSDSTISCSFLFEEYCEVRRRRCSPFLESAVWPAGNNLASPEWQSVPDIWRSSAEKFGDRVALVDPYHKPPSQLTYNQLEQEILNFSEGLRVMGVNPDEKLALFADNSCRNYGDRRCRRGSSTRSSDEELMQIYNHSDSIALVADNPQFLNRLEKSQTGQESHDALFKSYKEGQLHTFETINPDDVATLMYTSGTSGTPKGVMLTHRNLRIR</sequence>
<dbReference type="SUPFAM" id="SSF56801">
    <property type="entry name" value="Acetyl-CoA synthetase-like"/>
    <property type="match status" value="1"/>
</dbReference>
<dbReference type="AlphaFoldDB" id="A0A6V7NQ22"/>
<dbReference type="EMBL" id="LR862140">
    <property type="protein sequence ID" value="CAD1820434.1"/>
    <property type="molecule type" value="Genomic_DNA"/>
</dbReference>
<feature type="domain" description="AMP-dependent synthetase/ligase" evidence="5">
    <location>
        <begin position="129"/>
        <end position="215"/>
    </location>
</feature>